<comment type="function">
    <text evidence="4">Has an important function as a repair enzyme for proteins that have been inactivated by oxidation. Catalyzes the reversible oxidation-reduction of methionine sulfoxide in proteins to methionine.</text>
</comment>
<feature type="domain" description="Peptide methionine sulphoxide reductase MsrA" evidence="5">
    <location>
        <begin position="8"/>
        <end position="159"/>
    </location>
</feature>
<dbReference type="PANTHER" id="PTHR43774:SF1">
    <property type="entry name" value="PEPTIDE METHIONINE SULFOXIDE REDUCTASE MSRA 2"/>
    <property type="match status" value="1"/>
</dbReference>
<evidence type="ECO:0000256" key="4">
    <source>
        <dbReference type="HAMAP-Rule" id="MF_01401"/>
    </source>
</evidence>
<dbReference type="RefSeq" id="WP_276268462.1">
    <property type="nucleotide sequence ID" value="NZ_JARJLM010000600.1"/>
</dbReference>
<evidence type="ECO:0000256" key="2">
    <source>
        <dbReference type="ARBA" id="ARBA00047806"/>
    </source>
</evidence>
<dbReference type="EC" id="1.8.4.11" evidence="4"/>
<dbReference type="EMBL" id="JARJLM010000600">
    <property type="protein sequence ID" value="MDF3838529.1"/>
    <property type="molecule type" value="Genomic_DNA"/>
</dbReference>
<dbReference type="SUPFAM" id="SSF55068">
    <property type="entry name" value="Peptide methionine sulfoxide reductase"/>
    <property type="match status" value="1"/>
</dbReference>
<comment type="caution">
    <text evidence="6">The sequence shown here is derived from an EMBL/GenBank/DDBJ whole genome shotgun (WGS) entry which is preliminary data.</text>
</comment>
<evidence type="ECO:0000256" key="1">
    <source>
        <dbReference type="ARBA" id="ARBA00023002"/>
    </source>
</evidence>
<evidence type="ECO:0000256" key="3">
    <source>
        <dbReference type="ARBA" id="ARBA00048782"/>
    </source>
</evidence>
<proteinExistence type="inferred from homology"/>
<dbReference type="InterPro" id="IPR002569">
    <property type="entry name" value="Met_Sox_Rdtase_MsrA_dom"/>
</dbReference>
<dbReference type="InterPro" id="IPR036509">
    <property type="entry name" value="Met_Sox_Rdtase_MsrA_sf"/>
</dbReference>
<accession>A0ABT6B0W9</accession>
<sequence>MDNEREIATLGGGCFWCLEAVYQQVRGVRAVESGYTGGHVNHPTYEQVCGGDTGHAEVVRVSFDPSVITFREILEIFFGIHDPTTLDRQGNDVGTQYRSAIFTHSEAQRATAEYVMREVAAQQLYDAPLVTQVEPAQPYWRAEESHQNYFQSHPNQGYCSYVISPKLAKFRQKFAHLLNR</sequence>
<reference evidence="6 7" key="1">
    <citation type="submission" date="2023-03" db="EMBL/GenBank/DDBJ databases">
        <title>Draft assemblies of triclosan tolerant bacteria isolated from returned activated sludge.</title>
        <authorList>
            <person name="Van Hamelsveld S."/>
        </authorList>
    </citation>
    <scope>NUCLEOTIDE SEQUENCE [LARGE SCALE GENOMIC DNA]</scope>
    <source>
        <strain evidence="6 7">GW210010_S58</strain>
    </source>
</reference>
<keyword evidence="7" id="KW-1185">Reference proteome</keyword>
<comment type="catalytic activity">
    <reaction evidence="2 4">
        <text>L-methionyl-[protein] + [thioredoxin]-disulfide + H2O = L-methionyl-(S)-S-oxide-[protein] + [thioredoxin]-dithiol</text>
        <dbReference type="Rhea" id="RHEA:14217"/>
        <dbReference type="Rhea" id="RHEA-COMP:10698"/>
        <dbReference type="Rhea" id="RHEA-COMP:10700"/>
        <dbReference type="Rhea" id="RHEA-COMP:12313"/>
        <dbReference type="Rhea" id="RHEA-COMP:12315"/>
        <dbReference type="ChEBI" id="CHEBI:15377"/>
        <dbReference type="ChEBI" id="CHEBI:16044"/>
        <dbReference type="ChEBI" id="CHEBI:29950"/>
        <dbReference type="ChEBI" id="CHEBI:44120"/>
        <dbReference type="ChEBI" id="CHEBI:50058"/>
        <dbReference type="EC" id="1.8.4.11"/>
    </reaction>
</comment>
<keyword evidence="1 4" id="KW-0560">Oxidoreductase</keyword>
<dbReference type="Pfam" id="PF01625">
    <property type="entry name" value="PMSR"/>
    <property type="match status" value="1"/>
</dbReference>
<dbReference type="Gene3D" id="3.30.1060.10">
    <property type="entry name" value="Peptide methionine sulphoxide reductase MsrA"/>
    <property type="match status" value="1"/>
</dbReference>
<protein>
    <recommendedName>
        <fullName evidence="4">Peptide methionine sulfoxide reductase MsrA</fullName>
        <shortName evidence="4">Protein-methionine-S-oxide reductase</shortName>
        <ecNumber evidence="4">1.8.4.11</ecNumber>
    </recommendedName>
    <alternativeName>
        <fullName evidence="4">Peptide-methionine (S)-S-oxide reductase</fullName>
        <shortName evidence="4">Peptide Met(O) reductase</shortName>
    </alternativeName>
</protein>
<evidence type="ECO:0000313" key="7">
    <source>
        <dbReference type="Proteomes" id="UP001216674"/>
    </source>
</evidence>
<gene>
    <name evidence="4 6" type="primary">msrA</name>
    <name evidence="6" type="ORF">P3W85_37190</name>
</gene>
<evidence type="ECO:0000313" key="6">
    <source>
        <dbReference type="EMBL" id="MDF3838529.1"/>
    </source>
</evidence>
<dbReference type="Proteomes" id="UP001216674">
    <property type="component" value="Unassembled WGS sequence"/>
</dbReference>
<feature type="active site" evidence="4">
    <location>
        <position position="14"/>
    </location>
</feature>
<dbReference type="GO" id="GO:0008113">
    <property type="term" value="F:peptide-methionine (S)-S-oxide reductase activity"/>
    <property type="evidence" value="ECO:0007669"/>
    <property type="project" value="UniProtKB-EC"/>
</dbReference>
<dbReference type="HAMAP" id="MF_01401">
    <property type="entry name" value="MsrA"/>
    <property type="match status" value="1"/>
</dbReference>
<evidence type="ECO:0000259" key="5">
    <source>
        <dbReference type="Pfam" id="PF01625"/>
    </source>
</evidence>
<comment type="similarity">
    <text evidence="4">Belongs to the MsrA Met sulfoxide reductase family.</text>
</comment>
<dbReference type="PANTHER" id="PTHR43774">
    <property type="entry name" value="PEPTIDE METHIONINE SULFOXIDE REDUCTASE"/>
    <property type="match status" value="1"/>
</dbReference>
<organism evidence="6 7">
    <name type="scientific">Cupriavidus basilensis</name>
    <dbReference type="NCBI Taxonomy" id="68895"/>
    <lineage>
        <taxon>Bacteria</taxon>
        <taxon>Pseudomonadati</taxon>
        <taxon>Pseudomonadota</taxon>
        <taxon>Betaproteobacteria</taxon>
        <taxon>Burkholderiales</taxon>
        <taxon>Burkholderiaceae</taxon>
        <taxon>Cupriavidus</taxon>
    </lineage>
</organism>
<dbReference type="NCBIfam" id="TIGR00401">
    <property type="entry name" value="msrA"/>
    <property type="match status" value="1"/>
</dbReference>
<name>A0ABT6B0W9_9BURK</name>
<comment type="catalytic activity">
    <reaction evidence="3 4">
        <text>[thioredoxin]-disulfide + L-methionine + H2O = L-methionine (S)-S-oxide + [thioredoxin]-dithiol</text>
        <dbReference type="Rhea" id="RHEA:19993"/>
        <dbReference type="Rhea" id="RHEA-COMP:10698"/>
        <dbReference type="Rhea" id="RHEA-COMP:10700"/>
        <dbReference type="ChEBI" id="CHEBI:15377"/>
        <dbReference type="ChEBI" id="CHEBI:29950"/>
        <dbReference type="ChEBI" id="CHEBI:50058"/>
        <dbReference type="ChEBI" id="CHEBI:57844"/>
        <dbReference type="ChEBI" id="CHEBI:58772"/>
        <dbReference type="EC" id="1.8.4.11"/>
    </reaction>
</comment>